<keyword evidence="2" id="KW-0167">Capsid protein</keyword>
<dbReference type="PANTHER" id="PTHR39179:SF1">
    <property type="entry name" value="SPORE COAT PROTEIN I"/>
    <property type="match status" value="1"/>
</dbReference>
<dbReference type="InterPro" id="IPR047175">
    <property type="entry name" value="CotS-like"/>
</dbReference>
<dbReference type="EMBL" id="CP045875">
    <property type="protein sequence ID" value="QGG47917.1"/>
    <property type="molecule type" value="Genomic_DNA"/>
</dbReference>
<dbReference type="KEGG" id="hcv:FTV88_1819"/>
<reference evidence="3" key="1">
    <citation type="submission" date="2019-11" db="EMBL/GenBank/DDBJ databases">
        <title>Genome sequence of Heliorestis convoluta strain HH, an alkaliphilic and minimalistic phototrophic bacterium from a soda lake in Egypt.</title>
        <authorList>
            <person name="Dewey E.D."/>
            <person name="Stokes L.M."/>
            <person name="Burchell B.M."/>
            <person name="Shaffer K.N."/>
            <person name="Huntington A.M."/>
            <person name="Baker J.M."/>
            <person name="Nadendla S."/>
            <person name="Giglio M.G."/>
            <person name="Touchman J.W."/>
            <person name="Blankenship R.E."/>
            <person name="Madigan M.T."/>
            <person name="Sattley W.M."/>
        </authorList>
    </citation>
    <scope>NUCLEOTIDE SEQUENCE [LARGE SCALE GENOMIC DNA]</scope>
    <source>
        <strain evidence="3">HH</strain>
    </source>
</reference>
<dbReference type="Gene3D" id="3.30.200.20">
    <property type="entry name" value="Phosphorylase Kinase, domain 1"/>
    <property type="match status" value="1"/>
</dbReference>
<name>A0A5Q2MZ19_9FIRM</name>
<dbReference type="InterPro" id="IPR011009">
    <property type="entry name" value="Kinase-like_dom_sf"/>
</dbReference>
<keyword evidence="2" id="KW-0946">Virion</keyword>
<dbReference type="InterPro" id="IPR002575">
    <property type="entry name" value="Aminoglycoside_PTrfase"/>
</dbReference>
<gene>
    <name evidence="2" type="primary">cotS</name>
    <name evidence="2" type="ORF">FTV88_1819</name>
</gene>
<proteinExistence type="predicted"/>
<dbReference type="InterPro" id="IPR008266">
    <property type="entry name" value="Tyr_kinase_AS"/>
</dbReference>
<dbReference type="SUPFAM" id="SSF56112">
    <property type="entry name" value="Protein kinase-like (PK-like)"/>
    <property type="match status" value="1"/>
</dbReference>
<dbReference type="Proteomes" id="UP000366051">
    <property type="component" value="Chromosome"/>
</dbReference>
<accession>A0A5Q2MZ19</accession>
<sequence length="385" mass="45668">MNYVAEEVVTLLKKKYKVTVSAIQQLSVVWRLESNLGPLCLKKVTYEEEKLQFICQAMAHLNQQHFSLSPQLIPTYEGDSYTPFQEGFAFLTDWVADRPCDFQRESHILAATKTVAQFHQQAKGLQVPAQSRRAYWDRWPKVLQRRTKDLHNYRSYVASKKLALSIPLEKSLLSWLDQAITQAEASLFILEKSQYDQVCLQGRLEKTFVHRDIAARNFVLDHYNQARLIDFDYCRFDIYVCDLARLLDRTLRYWRWSFQRGQQILQTYDEIRPLTAAEYPVLLALLTFPQKFWRLCHRFFREESAMSHREFFHRLAHIDSDFSSKNRFLQRYAREYCFGFLCRQQSTIASLFQSDSTDECINWLEQSSIGLPYQLDLYKKIYKSS</sequence>
<dbReference type="RefSeq" id="WP_153725208.1">
    <property type="nucleotide sequence ID" value="NZ_CP045875.1"/>
</dbReference>
<evidence type="ECO:0000313" key="3">
    <source>
        <dbReference type="Proteomes" id="UP000366051"/>
    </source>
</evidence>
<dbReference type="InterPro" id="IPR014255">
    <property type="entry name" value="Spore_coat_CotS"/>
</dbReference>
<dbReference type="GO" id="GO:0042601">
    <property type="term" value="C:endospore-forming forespore"/>
    <property type="evidence" value="ECO:0007669"/>
    <property type="project" value="TreeGrafter"/>
</dbReference>
<evidence type="ECO:0000259" key="1">
    <source>
        <dbReference type="Pfam" id="PF01636"/>
    </source>
</evidence>
<keyword evidence="3" id="KW-1185">Reference proteome</keyword>
<evidence type="ECO:0000313" key="2">
    <source>
        <dbReference type="EMBL" id="QGG47917.1"/>
    </source>
</evidence>
<dbReference type="Gene3D" id="3.90.1200.10">
    <property type="match status" value="1"/>
</dbReference>
<dbReference type="AlphaFoldDB" id="A0A5Q2MZ19"/>
<dbReference type="PROSITE" id="PS00109">
    <property type="entry name" value="PROTEIN_KINASE_TYR"/>
    <property type="match status" value="1"/>
</dbReference>
<dbReference type="Pfam" id="PF01636">
    <property type="entry name" value="APH"/>
    <property type="match status" value="1"/>
</dbReference>
<dbReference type="PANTHER" id="PTHR39179">
    <property type="entry name" value="SPORE COAT PROTEIN I"/>
    <property type="match status" value="1"/>
</dbReference>
<organism evidence="2 3">
    <name type="scientific">Heliorestis convoluta</name>
    <dbReference type="NCBI Taxonomy" id="356322"/>
    <lineage>
        <taxon>Bacteria</taxon>
        <taxon>Bacillati</taxon>
        <taxon>Bacillota</taxon>
        <taxon>Clostridia</taxon>
        <taxon>Eubacteriales</taxon>
        <taxon>Heliobacteriaceae</taxon>
        <taxon>Heliorestis</taxon>
    </lineage>
</organism>
<dbReference type="GO" id="GO:0004672">
    <property type="term" value="F:protein kinase activity"/>
    <property type="evidence" value="ECO:0007669"/>
    <property type="project" value="InterPro"/>
</dbReference>
<dbReference type="NCBIfam" id="TIGR02906">
    <property type="entry name" value="spore_CotS"/>
    <property type="match status" value="1"/>
</dbReference>
<dbReference type="OrthoDB" id="9771902at2"/>
<protein>
    <submittedName>
        <fullName evidence="2">Spore coat protein CotS</fullName>
    </submittedName>
</protein>
<feature type="domain" description="Aminoglycoside phosphotransferase" evidence="1">
    <location>
        <begin position="28"/>
        <end position="262"/>
    </location>
</feature>